<organism evidence="1 2">
    <name type="scientific">Shewanella electrodiphila</name>
    <dbReference type="NCBI Taxonomy" id="934143"/>
    <lineage>
        <taxon>Bacteria</taxon>
        <taxon>Pseudomonadati</taxon>
        <taxon>Pseudomonadota</taxon>
        <taxon>Gammaproteobacteria</taxon>
        <taxon>Alteromonadales</taxon>
        <taxon>Shewanellaceae</taxon>
        <taxon>Shewanella</taxon>
    </lineage>
</organism>
<proteinExistence type="predicted"/>
<gene>
    <name evidence="1" type="ORF">L2737_00520</name>
</gene>
<sequence length="280" mass="31641">MNIIYTFIKRFFAFICFLWISGCATHYEPIIVPEYSGSVKIQSSSATISTTTEIPAGDYLVADSQVFLSGRSNLSNHFGILGILVDQLNNSVSFDNENETLSVKFDEVLTDIIQKQVFDRELKIVNDTESPNLILLPSAKLILDSDNLAQIEFRLTVRIIDPISDIQSTKNYYFFNGKSLPISGDNSWSSDNASNLINYSQFALEKLINSASFDLFGNHKDYSDKKLRKYVYLKFPYSEKPLKVVLLNELDDYVVVSHENNGVLVQSTVLVVTKDLLSRK</sequence>
<evidence type="ECO:0008006" key="3">
    <source>
        <dbReference type="Google" id="ProtNLM"/>
    </source>
</evidence>
<dbReference type="EMBL" id="JAKIKU010000001">
    <property type="protein sequence ID" value="MCL1043815.1"/>
    <property type="molecule type" value="Genomic_DNA"/>
</dbReference>
<evidence type="ECO:0000313" key="2">
    <source>
        <dbReference type="Proteomes" id="UP001202134"/>
    </source>
</evidence>
<reference evidence="1 2" key="1">
    <citation type="submission" date="2022-01" db="EMBL/GenBank/DDBJ databases">
        <title>Whole genome-based taxonomy of the Shewanellaceae.</title>
        <authorList>
            <person name="Martin-Rodriguez A.J."/>
        </authorList>
    </citation>
    <scope>NUCLEOTIDE SEQUENCE [LARGE SCALE GENOMIC DNA]</scope>
    <source>
        <strain evidence="1 2">DSM 24955</strain>
    </source>
</reference>
<dbReference type="Proteomes" id="UP001202134">
    <property type="component" value="Unassembled WGS sequence"/>
</dbReference>
<name>A0ABT0KJ01_9GAMM</name>
<protein>
    <recommendedName>
        <fullName evidence="3">Lipoprotein</fullName>
    </recommendedName>
</protein>
<comment type="caution">
    <text evidence="1">The sequence shown here is derived from an EMBL/GenBank/DDBJ whole genome shotgun (WGS) entry which is preliminary data.</text>
</comment>
<accession>A0ABT0KJ01</accession>
<dbReference type="RefSeq" id="WP_248954415.1">
    <property type="nucleotide sequence ID" value="NZ_JAKIKU010000001.1"/>
</dbReference>
<evidence type="ECO:0000313" key="1">
    <source>
        <dbReference type="EMBL" id="MCL1043815.1"/>
    </source>
</evidence>
<keyword evidence="2" id="KW-1185">Reference proteome</keyword>